<comment type="caution">
    <text evidence="3">The sequence shown here is derived from an EMBL/GenBank/DDBJ whole genome shotgun (WGS) entry which is preliminary data.</text>
</comment>
<keyword evidence="4" id="KW-1185">Reference proteome</keyword>
<accession>A0A7X0HCJ0</accession>
<keyword evidence="2" id="KW-0812">Transmembrane</keyword>
<dbReference type="Proteomes" id="UP000540423">
    <property type="component" value="Unassembled WGS sequence"/>
</dbReference>
<name>A0A7X0HCJ0_9ACTN</name>
<evidence type="ECO:0000256" key="1">
    <source>
        <dbReference type="SAM" id="MobiDB-lite"/>
    </source>
</evidence>
<keyword evidence="2" id="KW-1133">Transmembrane helix</keyword>
<reference evidence="3 4" key="1">
    <citation type="submission" date="2020-08" db="EMBL/GenBank/DDBJ databases">
        <title>Genomic Encyclopedia of Type Strains, Phase IV (KMG-IV): sequencing the most valuable type-strain genomes for metagenomic binning, comparative biology and taxonomic classification.</title>
        <authorList>
            <person name="Goeker M."/>
        </authorList>
    </citation>
    <scope>NUCLEOTIDE SEQUENCE [LARGE SCALE GENOMIC DNA]</scope>
    <source>
        <strain evidence="3 4">DSM 40141</strain>
    </source>
</reference>
<feature type="region of interest" description="Disordered" evidence="1">
    <location>
        <begin position="46"/>
        <end position="70"/>
    </location>
</feature>
<sequence length="70" mass="7192">MARHRRPVPVRPAAVAERARRHVAGGLLGASALAAACLVVLVEPAAPPAPDRMPDRPAAGSSDFAQDSSE</sequence>
<dbReference type="RefSeq" id="WP_185026264.1">
    <property type="nucleotide sequence ID" value="NZ_BNBN01000001.1"/>
</dbReference>
<evidence type="ECO:0000313" key="3">
    <source>
        <dbReference type="EMBL" id="MBB6434044.1"/>
    </source>
</evidence>
<evidence type="ECO:0000313" key="4">
    <source>
        <dbReference type="Proteomes" id="UP000540423"/>
    </source>
</evidence>
<protein>
    <submittedName>
        <fullName evidence="3">Uncharacterized protein</fullName>
    </submittedName>
</protein>
<gene>
    <name evidence="3" type="ORF">HNQ79_000482</name>
</gene>
<dbReference type="AlphaFoldDB" id="A0A7X0HCJ0"/>
<feature type="transmembrane region" description="Helical" evidence="2">
    <location>
        <begin position="21"/>
        <end position="42"/>
    </location>
</feature>
<keyword evidence="2" id="KW-0472">Membrane</keyword>
<evidence type="ECO:0000256" key="2">
    <source>
        <dbReference type="SAM" id="Phobius"/>
    </source>
</evidence>
<organism evidence="3 4">
    <name type="scientific">Streptomyces candidus</name>
    <dbReference type="NCBI Taxonomy" id="67283"/>
    <lineage>
        <taxon>Bacteria</taxon>
        <taxon>Bacillati</taxon>
        <taxon>Actinomycetota</taxon>
        <taxon>Actinomycetes</taxon>
        <taxon>Kitasatosporales</taxon>
        <taxon>Streptomycetaceae</taxon>
        <taxon>Streptomyces</taxon>
    </lineage>
</organism>
<dbReference type="EMBL" id="JACHEM010000001">
    <property type="protein sequence ID" value="MBB6434044.1"/>
    <property type="molecule type" value="Genomic_DNA"/>
</dbReference>
<proteinExistence type="predicted"/>